<dbReference type="AlphaFoldDB" id="A0A381QQP0"/>
<protein>
    <submittedName>
        <fullName evidence="3">Uncharacterized protein</fullName>
    </submittedName>
</protein>
<evidence type="ECO:0000313" key="3">
    <source>
        <dbReference type="EMBL" id="SUZ79873.1"/>
    </source>
</evidence>
<keyword evidence="2" id="KW-0802">TPR repeat</keyword>
<dbReference type="PANTHER" id="PTHR45586:SF1">
    <property type="entry name" value="LIPOPOLYSACCHARIDE ASSEMBLY PROTEIN B"/>
    <property type="match status" value="1"/>
</dbReference>
<dbReference type="SUPFAM" id="SSF48452">
    <property type="entry name" value="TPR-like"/>
    <property type="match status" value="1"/>
</dbReference>
<dbReference type="EMBL" id="UINC01001405">
    <property type="protein sequence ID" value="SUZ79873.1"/>
    <property type="molecule type" value="Genomic_DNA"/>
</dbReference>
<dbReference type="Pfam" id="PF14559">
    <property type="entry name" value="TPR_19"/>
    <property type="match status" value="1"/>
</dbReference>
<dbReference type="InterPro" id="IPR051012">
    <property type="entry name" value="CellSynth/LPSAsmb/PSIAsmb"/>
</dbReference>
<sequence>MPERFLGSEEYDEQAHKLYSDGNYDGALQVLKEGLSLYPDAIDLNVGLGYARLAREEYAWARRAFERASALDDSNEDALVGLGETLLRFGERQEALALFEQVARAGYDHDTELMLTMGRALYREALYTECRDIFAQASAARPDSADAAASLGYALHQLGDQVAAGRQIRRALRLDPDLHEARIYLAHLLYDRGDWEGALREYEGVPPCDHWDALAVWRLIELKRALWHIDEGDSRLSPWRERLSQIENLPDSIDHLFAEIQSVVHGVEKVGSYLDPSQLELFTSVHSSAERVIHLVRLSDGHPLRGSWVEIVQQMRERAGFLHEPLVEFMRRLAERWLEQKGIKIPFADPEAFLRSAAEAGFVQIELDE</sequence>
<proteinExistence type="predicted"/>
<dbReference type="InterPro" id="IPR019734">
    <property type="entry name" value="TPR_rpt"/>
</dbReference>
<evidence type="ECO:0000256" key="2">
    <source>
        <dbReference type="ARBA" id="ARBA00022803"/>
    </source>
</evidence>
<dbReference type="PANTHER" id="PTHR45586">
    <property type="entry name" value="TPR REPEAT-CONTAINING PROTEIN PA4667"/>
    <property type="match status" value="1"/>
</dbReference>
<reference evidence="3" key="1">
    <citation type="submission" date="2018-05" db="EMBL/GenBank/DDBJ databases">
        <authorList>
            <person name="Lanie J.A."/>
            <person name="Ng W.-L."/>
            <person name="Kazmierczak K.M."/>
            <person name="Andrzejewski T.M."/>
            <person name="Davidsen T.M."/>
            <person name="Wayne K.J."/>
            <person name="Tettelin H."/>
            <person name="Glass J.I."/>
            <person name="Rusch D."/>
            <person name="Podicherti R."/>
            <person name="Tsui H.-C.T."/>
            <person name="Winkler M.E."/>
        </authorList>
    </citation>
    <scope>NUCLEOTIDE SEQUENCE</scope>
</reference>
<dbReference type="SMART" id="SM00028">
    <property type="entry name" value="TPR"/>
    <property type="match status" value="5"/>
</dbReference>
<keyword evidence="1" id="KW-0677">Repeat</keyword>
<gene>
    <name evidence="3" type="ORF">METZ01_LOCUS32727</name>
</gene>
<dbReference type="Gene3D" id="1.25.40.10">
    <property type="entry name" value="Tetratricopeptide repeat domain"/>
    <property type="match status" value="2"/>
</dbReference>
<name>A0A381QQP0_9ZZZZ</name>
<evidence type="ECO:0000256" key="1">
    <source>
        <dbReference type="ARBA" id="ARBA00022737"/>
    </source>
</evidence>
<dbReference type="PROSITE" id="PS50005">
    <property type="entry name" value="TPR"/>
    <property type="match status" value="2"/>
</dbReference>
<dbReference type="Pfam" id="PF13432">
    <property type="entry name" value="TPR_16"/>
    <property type="match status" value="1"/>
</dbReference>
<dbReference type="InterPro" id="IPR011990">
    <property type="entry name" value="TPR-like_helical_dom_sf"/>
</dbReference>
<organism evidence="3">
    <name type="scientific">marine metagenome</name>
    <dbReference type="NCBI Taxonomy" id="408172"/>
    <lineage>
        <taxon>unclassified sequences</taxon>
        <taxon>metagenomes</taxon>
        <taxon>ecological metagenomes</taxon>
    </lineage>
</organism>
<accession>A0A381QQP0</accession>